<name>A0A8G1X9P5_9ACTN</name>
<dbReference type="RefSeq" id="WP_030462271.1">
    <property type="nucleotide sequence ID" value="NZ_JBEXVB010000051.1"/>
</dbReference>
<sequence length="86" mass="9530">MSGWRIWLQDQPAHTMVAISKADDILFALVTASLVLLDDRAGAPVDEWGDLRNVVLAPSVTAEVFVNPDERTIDVVRLVWLPGFDN</sequence>
<protein>
    <submittedName>
        <fullName evidence="1">Uncharacterized protein</fullName>
    </submittedName>
</protein>
<dbReference type="OrthoDB" id="3872388at2"/>
<evidence type="ECO:0000313" key="2">
    <source>
        <dbReference type="Proteomes" id="UP000267408"/>
    </source>
</evidence>
<accession>A0A8G1X9P5</accession>
<dbReference type="Proteomes" id="UP000267408">
    <property type="component" value="Unassembled WGS sequence"/>
</dbReference>
<proteinExistence type="predicted"/>
<reference evidence="1 2" key="1">
    <citation type="submission" date="2018-11" db="EMBL/GenBank/DDBJ databases">
        <title>Sequencing the genomes of 1000 actinobacteria strains.</title>
        <authorList>
            <person name="Klenk H.-P."/>
        </authorList>
    </citation>
    <scope>NUCLEOTIDE SEQUENCE [LARGE SCALE GENOMIC DNA]</scope>
    <source>
        <strain evidence="1 2">DSM 44780</strain>
    </source>
</reference>
<dbReference type="AlphaFoldDB" id="A0A8G1X9P5"/>
<evidence type="ECO:0000313" key="1">
    <source>
        <dbReference type="EMBL" id="ROR35670.1"/>
    </source>
</evidence>
<organism evidence="1 2">
    <name type="scientific">Kitasatospora cineracea</name>
    <dbReference type="NCBI Taxonomy" id="88074"/>
    <lineage>
        <taxon>Bacteria</taxon>
        <taxon>Bacillati</taxon>
        <taxon>Actinomycetota</taxon>
        <taxon>Actinomycetes</taxon>
        <taxon>Kitasatosporales</taxon>
        <taxon>Streptomycetaceae</taxon>
        <taxon>Kitasatospora</taxon>
    </lineage>
</organism>
<comment type="caution">
    <text evidence="1">The sequence shown here is derived from an EMBL/GenBank/DDBJ whole genome shotgun (WGS) entry which is preliminary data.</text>
</comment>
<dbReference type="EMBL" id="RJVJ01000003">
    <property type="protein sequence ID" value="ROR35670.1"/>
    <property type="molecule type" value="Genomic_DNA"/>
</dbReference>
<gene>
    <name evidence="1" type="ORF">EDD39_7331</name>
</gene>